<gene>
    <name evidence="11" type="primary">LOC106167804</name>
</gene>
<dbReference type="RefSeq" id="XP_013402132.1">
    <property type="nucleotide sequence ID" value="XM_013546678.1"/>
</dbReference>
<dbReference type="Pfam" id="PF16534">
    <property type="entry name" value="ULD"/>
    <property type="match status" value="1"/>
</dbReference>
<feature type="compositionally biased region" description="Low complexity" evidence="7">
    <location>
        <begin position="862"/>
        <end position="877"/>
    </location>
</feature>
<dbReference type="OrthoDB" id="10052721at2759"/>
<dbReference type="PROSITE" id="PS51982">
    <property type="entry name" value="CMP"/>
    <property type="match status" value="1"/>
</dbReference>
<name>A0A1S3IVA6_LINAN</name>
<keyword evidence="10" id="KW-1185">Reference proteome</keyword>
<evidence type="ECO:0000259" key="8">
    <source>
        <dbReference type="PROSITE" id="PS50071"/>
    </source>
</evidence>
<feature type="compositionally biased region" description="Acidic residues" evidence="7">
    <location>
        <begin position="541"/>
        <end position="557"/>
    </location>
</feature>
<protein>
    <submittedName>
        <fullName evidence="11">Uncharacterized protein LOC106167804</fullName>
    </submittedName>
</protein>
<feature type="compositionally biased region" description="Polar residues" evidence="7">
    <location>
        <begin position="312"/>
        <end position="322"/>
    </location>
</feature>
<evidence type="ECO:0000256" key="1">
    <source>
        <dbReference type="ARBA" id="ARBA00022737"/>
    </source>
</evidence>
<dbReference type="PANTHER" id="PTHR15116">
    <property type="entry name" value="DNA-BINDING PROTEIN SATB FAMILY MEMBER"/>
    <property type="match status" value="1"/>
</dbReference>
<accession>A0A1S3IVA6</accession>
<dbReference type="GeneID" id="106167804"/>
<feature type="DNA-binding region" description="Homeobox" evidence="6">
    <location>
        <begin position="905"/>
        <end position="974"/>
    </location>
</feature>
<evidence type="ECO:0000259" key="9">
    <source>
        <dbReference type="PROSITE" id="PS51982"/>
    </source>
</evidence>
<reference evidence="11" key="2">
    <citation type="submission" date="2025-08" db="UniProtKB">
        <authorList>
            <consortium name="RefSeq"/>
        </authorList>
    </citation>
    <scope>IDENTIFICATION</scope>
</reference>
<dbReference type="Gene3D" id="1.10.10.60">
    <property type="entry name" value="Homeodomain-like"/>
    <property type="match status" value="2"/>
</dbReference>
<dbReference type="CDD" id="cd00086">
    <property type="entry name" value="homeodomain"/>
    <property type="match status" value="1"/>
</dbReference>
<dbReference type="AlphaFoldDB" id="A0A1S3IVA6"/>
<keyword evidence="5 6" id="KW-0539">Nucleus</keyword>
<dbReference type="InterPro" id="IPR032392">
    <property type="entry name" value="ULD"/>
</dbReference>
<dbReference type="Gene3D" id="3.10.20.710">
    <property type="entry name" value="SATB, ubiquitin-like oligomerisation domain"/>
    <property type="match status" value="1"/>
</dbReference>
<dbReference type="PANTHER" id="PTHR15116:SF16">
    <property type="entry name" value="DEFECTIVE PROVENTRICULUS, ISOFORM A"/>
    <property type="match status" value="1"/>
</dbReference>
<dbReference type="InterPro" id="IPR009057">
    <property type="entry name" value="Homeodomain-like_sf"/>
</dbReference>
<dbReference type="SUPFAM" id="SSF46689">
    <property type="entry name" value="Homeodomain-like"/>
    <property type="match status" value="2"/>
</dbReference>
<dbReference type="PROSITE" id="PS50071">
    <property type="entry name" value="HOMEOBOX_2"/>
    <property type="match status" value="1"/>
</dbReference>
<keyword evidence="2" id="KW-0832">Ubl conjugation</keyword>
<evidence type="ECO:0000256" key="6">
    <source>
        <dbReference type="PROSITE-ProRule" id="PRU00108"/>
    </source>
</evidence>
<feature type="compositionally biased region" description="Polar residues" evidence="7">
    <location>
        <begin position="518"/>
        <end position="530"/>
    </location>
</feature>
<dbReference type="KEGG" id="lak:106167804"/>
<dbReference type="FunFam" id="1.10.10.60:FF:000169">
    <property type="entry name" value="DNA-binding protein SATB1"/>
    <property type="match status" value="2"/>
</dbReference>
<feature type="region of interest" description="Disordered" evidence="7">
    <location>
        <begin position="856"/>
        <end position="899"/>
    </location>
</feature>
<dbReference type="Proteomes" id="UP000085678">
    <property type="component" value="Unplaced"/>
</dbReference>
<evidence type="ECO:0000256" key="4">
    <source>
        <dbReference type="ARBA" id="ARBA00023155"/>
    </source>
</evidence>
<feature type="region of interest" description="Disordered" evidence="7">
    <location>
        <begin position="312"/>
        <end position="360"/>
    </location>
</feature>
<feature type="domain" description="Homeobox" evidence="8">
    <location>
        <begin position="903"/>
        <end position="973"/>
    </location>
</feature>
<reference evidence="11" key="1">
    <citation type="journal article" date="2015" name="Nat. Commun.">
        <title>The Lingula genome provides insights into brachiopod evolution and the origin of phosphate biomineralization.</title>
        <authorList>
            <person name="Luo Y.J."/>
            <person name="Takeuchi T."/>
            <person name="Koyanagi R."/>
            <person name="Yamada L."/>
            <person name="Kanda M."/>
            <person name="Khalturina M."/>
            <person name="Fujie M."/>
            <person name="Yamasaki S.I."/>
            <person name="Endo K."/>
            <person name="Satoh N."/>
        </authorList>
    </citation>
    <scope>NUCLEOTIDE SEQUENCE</scope>
</reference>
<dbReference type="SMART" id="SM00389">
    <property type="entry name" value="HOX"/>
    <property type="match status" value="2"/>
</dbReference>
<dbReference type="GO" id="GO:0006338">
    <property type="term" value="P:chromatin remodeling"/>
    <property type="evidence" value="ECO:0007669"/>
    <property type="project" value="InterPro"/>
</dbReference>
<evidence type="ECO:0000256" key="7">
    <source>
        <dbReference type="SAM" id="MobiDB-lite"/>
    </source>
</evidence>
<feature type="compositionally biased region" description="Low complexity" evidence="7">
    <location>
        <begin position="658"/>
        <end position="684"/>
    </location>
</feature>
<feature type="region of interest" description="Disordered" evidence="7">
    <location>
        <begin position="511"/>
        <end position="754"/>
    </location>
</feature>
<keyword evidence="3 6" id="KW-0238">DNA-binding</keyword>
<sequence>MDFHAAMETLAEAWVAANTQTALTAEHQGPRPSVNNLPTMLPREQFQWGQQPSPERAVAQPSTSSGVKSLPIHCVVEHIQSPVPPDGAAAQDAPDTTIEQDGYAILASNTPFHDIVVTALLKLGYNSLDAMSAKGAIQIKNWKPLAFDTITENKEATIDQILGELTNIATLRIKISSSSSSTSSPDIKDKLLRLLLSYSQELLLSSGCPLDKDILSQISQGQIITDSVISPTMKEDFYRWYQDQLQSRAFSVLASLNQDDKESQRKTMMFLQQQVPSAGGATEQPLGVSTVQTRGTYLPPHPSMTQAQIGEPNQQVSFPPNNSHHHLLLHRSPPAGSTADDAQDVTSPSSVVGSAGKSRPRMRVNFDPHYEVPRLLYWFNINDHPNRTQMEAYVAKLNSLPTRYGKRPLDVTNIMYWFKNLRAARRRIARTEDSLNALSDSNDKLNYNSKEHLRCLPPQMGSTERFSPSHPSAVHPLSVTSRPVHLGRTSPQQVTQPMGLSHSIASIVNSPKDEKLGSQPSEVKSNSPRLENSHVSNSSHEEDDDEEIDVEDDSEDESPLRIVIDPNEDMLDDESVKTDSTCLESSNNKGAPSVEEKTVTAHDQHTSNNHCQGKISDAVEKNYNSQPIEVEVASSAEPQEEPVDFSLTKRSSGDRIPRAASVYSSSNSRPSSVASSVGSGSLSYEPQPEPAHKKIKMEDGTSWSAHGGLPRHQFPRSFSRSSSRSPTGSSSRSASPLENVKGVTSSTSPSVTGVFGLNGQIKQETVKDCNAGLYPPSSAQSPLAPGYQGVPPPLFPNGKLPRGMFGGAQIPSPLTLSSLQQHQQQQAVLPPIGFNPYFNPYFMQAQQSGGMGNGLLMIQPKSGSSSPTTSPFATSPGSGHGPSYARSDPDHEITTSPTVTIEKRQRTRVFIDPITEIPRLESWFLLDTHPSMYEMEKYCDILNSSEYRQKFPKLNVRNVQLWFKNHRAKVKRLKGADVRIAMAYEMAEAKMMC</sequence>
<dbReference type="GO" id="GO:0000981">
    <property type="term" value="F:DNA-binding transcription factor activity, RNA polymerase II-specific"/>
    <property type="evidence" value="ECO:0007669"/>
    <property type="project" value="TreeGrafter"/>
</dbReference>
<dbReference type="InterPro" id="IPR039673">
    <property type="entry name" value="SATB1/SATB2"/>
</dbReference>
<dbReference type="InParanoid" id="A0A1S3IVA6"/>
<feature type="compositionally biased region" description="Polar residues" evidence="7">
    <location>
        <begin position="578"/>
        <end position="590"/>
    </location>
</feature>
<dbReference type="InterPro" id="IPR038224">
    <property type="entry name" value="SATB_ULD_sf"/>
</dbReference>
<evidence type="ECO:0000313" key="11">
    <source>
        <dbReference type="RefSeq" id="XP_013402132.1"/>
    </source>
</evidence>
<dbReference type="FunCoup" id="A0A1S3IVA6">
    <property type="interactions" value="190"/>
</dbReference>
<evidence type="ECO:0000313" key="10">
    <source>
        <dbReference type="Proteomes" id="UP000085678"/>
    </source>
</evidence>
<feature type="compositionally biased region" description="Polar residues" evidence="7">
    <location>
        <begin position="460"/>
        <end position="470"/>
    </location>
</feature>
<dbReference type="GO" id="GO:0000978">
    <property type="term" value="F:RNA polymerase II cis-regulatory region sequence-specific DNA binding"/>
    <property type="evidence" value="ECO:0007669"/>
    <property type="project" value="TreeGrafter"/>
</dbReference>
<dbReference type="InterPro" id="IPR001356">
    <property type="entry name" value="HD"/>
</dbReference>
<keyword evidence="1" id="KW-0677">Repeat</keyword>
<evidence type="ECO:0000256" key="5">
    <source>
        <dbReference type="ARBA" id="ARBA00023242"/>
    </source>
</evidence>
<dbReference type="STRING" id="7574.A0A1S3IVA6"/>
<proteinExistence type="predicted"/>
<feature type="domain" description="CMP" evidence="9">
    <location>
        <begin position="67"/>
        <end position="177"/>
    </location>
</feature>
<dbReference type="GO" id="GO:0005634">
    <property type="term" value="C:nucleus"/>
    <property type="evidence" value="ECO:0007669"/>
    <property type="project" value="UniProtKB-SubCell"/>
</dbReference>
<dbReference type="FunFam" id="3.10.20.710:FF:000002">
    <property type="entry name" value="Defective proventriculus, isoform A"/>
    <property type="match status" value="1"/>
</dbReference>
<organism evidence="10 11">
    <name type="scientific">Lingula anatina</name>
    <name type="common">Brachiopod</name>
    <name type="synonym">Lingula unguis</name>
    <dbReference type="NCBI Taxonomy" id="7574"/>
    <lineage>
        <taxon>Eukaryota</taxon>
        <taxon>Metazoa</taxon>
        <taxon>Spiralia</taxon>
        <taxon>Lophotrochozoa</taxon>
        <taxon>Brachiopoda</taxon>
        <taxon>Linguliformea</taxon>
        <taxon>Lingulata</taxon>
        <taxon>Lingulida</taxon>
        <taxon>Linguloidea</taxon>
        <taxon>Lingulidae</taxon>
        <taxon>Lingula</taxon>
    </lineage>
</organism>
<feature type="compositionally biased region" description="Basic and acidic residues" evidence="7">
    <location>
        <begin position="594"/>
        <end position="605"/>
    </location>
</feature>
<keyword evidence="4 6" id="KW-0371">Homeobox</keyword>
<feature type="compositionally biased region" description="Low complexity" evidence="7">
    <location>
        <begin position="715"/>
        <end position="754"/>
    </location>
</feature>
<evidence type="ECO:0000256" key="2">
    <source>
        <dbReference type="ARBA" id="ARBA00022843"/>
    </source>
</evidence>
<feature type="region of interest" description="Disordered" evidence="7">
    <location>
        <begin position="455"/>
        <end position="477"/>
    </location>
</feature>
<comment type="subcellular location">
    <subcellularLocation>
        <location evidence="6">Nucleus</location>
    </subcellularLocation>
</comment>
<evidence type="ECO:0000256" key="3">
    <source>
        <dbReference type="ARBA" id="ARBA00023125"/>
    </source>
</evidence>
<feature type="compositionally biased region" description="Basic and acidic residues" evidence="7">
    <location>
        <begin position="690"/>
        <end position="699"/>
    </location>
</feature>